<organism evidence="1 2">
    <name type="scientific">Nocardioides flavus</name>
    <name type="common">ex Wang et al. 2016</name>
    <dbReference type="NCBI Taxonomy" id="2058780"/>
    <lineage>
        <taxon>Bacteria</taxon>
        <taxon>Bacillati</taxon>
        <taxon>Actinomycetota</taxon>
        <taxon>Actinomycetes</taxon>
        <taxon>Propionibacteriales</taxon>
        <taxon>Nocardioidaceae</taxon>
        <taxon>Nocardioides</taxon>
    </lineage>
</organism>
<dbReference type="InterPro" id="IPR009057">
    <property type="entry name" value="Homeodomain-like_sf"/>
</dbReference>
<comment type="caution">
    <text evidence="1">The sequence shown here is derived from an EMBL/GenBank/DDBJ whole genome shotgun (WGS) entry which is preliminary data.</text>
</comment>
<dbReference type="SUPFAM" id="SSF46689">
    <property type="entry name" value="Homeodomain-like"/>
    <property type="match status" value="1"/>
</dbReference>
<keyword evidence="2" id="KW-1185">Reference proteome</keyword>
<reference evidence="2" key="1">
    <citation type="journal article" date="2019" name="Int. J. Syst. Evol. Microbiol.">
        <title>The Global Catalogue of Microorganisms (GCM) 10K type strain sequencing project: providing services to taxonomists for standard genome sequencing and annotation.</title>
        <authorList>
            <consortium name="The Broad Institute Genomics Platform"/>
            <consortium name="The Broad Institute Genome Sequencing Center for Infectious Disease"/>
            <person name="Wu L."/>
            <person name="Ma J."/>
        </authorList>
    </citation>
    <scope>NUCLEOTIDE SEQUENCE [LARGE SCALE GENOMIC DNA]</scope>
    <source>
        <strain evidence="2">CGMCC 1.12791</strain>
    </source>
</reference>
<gene>
    <name evidence="1" type="ORF">GCM10011376_00740</name>
</gene>
<name>A0ABQ3HHC1_9ACTN</name>
<dbReference type="EMBL" id="BNAD01000001">
    <property type="protein sequence ID" value="GHE14926.1"/>
    <property type="molecule type" value="Genomic_DNA"/>
</dbReference>
<evidence type="ECO:0000313" key="2">
    <source>
        <dbReference type="Proteomes" id="UP000597341"/>
    </source>
</evidence>
<protein>
    <recommendedName>
        <fullName evidence="3">Regulatory protein, tetR family</fullName>
    </recommendedName>
</protein>
<dbReference type="Gene3D" id="1.10.357.10">
    <property type="entry name" value="Tetracycline Repressor, domain 2"/>
    <property type="match status" value="1"/>
</dbReference>
<proteinExistence type="predicted"/>
<accession>A0ABQ3HHC1</accession>
<evidence type="ECO:0008006" key="3">
    <source>
        <dbReference type="Google" id="ProtNLM"/>
    </source>
</evidence>
<sequence length="206" mass="22334">MPTSGPMFSRTSPAKSNLATDLAIPLLAQGGWPALTLRNMAREGNVTPQAIAAWFPSVRDMRVAIARTYGERWLRERGHQARRRMRFPHIYQPPPPPAVGVPDGLLPRAVFALLPATWLEEVFDGVWLSVVEASRWDEVISSSVGAVEDGERRLVSELLGGQPGLGRAPLEHDVDLVLATVRGLRAALVAQRGEVTSASAGRTSAM</sequence>
<dbReference type="Proteomes" id="UP000597341">
    <property type="component" value="Unassembled WGS sequence"/>
</dbReference>
<evidence type="ECO:0000313" key="1">
    <source>
        <dbReference type="EMBL" id="GHE14926.1"/>
    </source>
</evidence>